<evidence type="ECO:0000256" key="8">
    <source>
        <dbReference type="ARBA" id="ARBA00023098"/>
    </source>
</evidence>
<dbReference type="GO" id="GO:0006457">
    <property type="term" value="P:protein folding"/>
    <property type="evidence" value="ECO:0007669"/>
    <property type="project" value="UniProtKB-UniRule"/>
</dbReference>
<evidence type="ECO:0000256" key="12">
    <source>
        <dbReference type="SAM" id="SignalP"/>
    </source>
</evidence>
<accession>A0A1S1WT60</accession>
<dbReference type="OrthoDB" id="8903554at2"/>
<dbReference type="STRING" id="1903179.BI347_21790"/>
<proteinExistence type="inferred from homology"/>
<comment type="caution">
    <text evidence="13">The sequence shown here is derived from an EMBL/GenBank/DDBJ whole genome shotgun (WGS) entry which is preliminary data.</text>
</comment>
<sequence>MRKVRLVLTLTGVCAGLLVWQAWPQAQKPLPAAAQAGRDGGFAASLRGTLPDGAVKAAANGQLQVNQELRRLFDYYLATLGERELPAIRAELRGYLQRTLSAAALKQAMDLFDRYVAYRQSLAGMTVAAGSDLAQRLARAQAARLQYFSQAEVEGLFGDEDRYDAFTAKRLAILADPVLSAAEKQRRIALLEQQLPPALRAAREDPVKHLALAEAEAELRKRGGSEQELYALRAGMVGQAAADRLASLDREQAAWQQRVADFNRDAMAIRQNGQLSEPQRQQAISQLQAQRFSQQEALRLAAFLPAK</sequence>
<keyword evidence="9 11" id="KW-0472">Membrane</keyword>
<dbReference type="HAMAP" id="MF_00790">
    <property type="entry name" value="Lipase_chap"/>
    <property type="match status" value="1"/>
</dbReference>
<keyword evidence="4 11" id="KW-0997">Cell inner membrane</keyword>
<dbReference type="AlphaFoldDB" id="A0A1S1WT60"/>
<gene>
    <name evidence="11" type="primary">lifO</name>
    <name evidence="13" type="ORF">BI347_21790</name>
</gene>
<evidence type="ECO:0000256" key="7">
    <source>
        <dbReference type="ARBA" id="ARBA00022989"/>
    </source>
</evidence>
<keyword evidence="12" id="KW-0732">Signal</keyword>
<dbReference type="GO" id="GO:0051082">
    <property type="term" value="F:unfolded protein binding"/>
    <property type="evidence" value="ECO:0007669"/>
    <property type="project" value="UniProtKB-UniRule"/>
</dbReference>
<feature type="signal peptide" evidence="12">
    <location>
        <begin position="1"/>
        <end position="21"/>
    </location>
</feature>
<feature type="chain" id="PRO_5010338502" description="Lipase chaperone" evidence="12">
    <location>
        <begin position="22"/>
        <end position="307"/>
    </location>
</feature>
<keyword evidence="3 11" id="KW-1003">Cell membrane</keyword>
<evidence type="ECO:0000256" key="4">
    <source>
        <dbReference type="ARBA" id="ARBA00022519"/>
    </source>
</evidence>
<evidence type="ECO:0000313" key="14">
    <source>
        <dbReference type="Proteomes" id="UP000180088"/>
    </source>
</evidence>
<dbReference type="GO" id="GO:0016042">
    <property type="term" value="P:lipid catabolic process"/>
    <property type="evidence" value="ECO:0007669"/>
    <property type="project" value="UniProtKB-UniRule"/>
</dbReference>
<evidence type="ECO:0000256" key="1">
    <source>
        <dbReference type="ARBA" id="ARBA00004383"/>
    </source>
</evidence>
<reference evidence="13 14" key="1">
    <citation type="submission" date="2016-09" db="EMBL/GenBank/DDBJ databases">
        <title>Chromobacterium muskegensis sp. nov., an insecticidal bacterium isolated from Sphagnum bogs.</title>
        <authorList>
            <person name="Sparks M.E."/>
            <person name="Blackburn M.B."/>
            <person name="Gundersen-Rindal D.E."/>
            <person name="Mitchell A."/>
            <person name="Farrar R."/>
            <person name="Kuhar D."/>
        </authorList>
    </citation>
    <scope>NUCLEOTIDE SEQUENCE [LARGE SCALE GENOMIC DNA]</scope>
    <source>
        <strain evidence="13 14">37-2</strain>
    </source>
</reference>
<evidence type="ECO:0000256" key="6">
    <source>
        <dbReference type="ARBA" id="ARBA00022963"/>
    </source>
</evidence>
<keyword evidence="10 11" id="KW-0143">Chaperone</keyword>
<keyword evidence="7 11" id="KW-1133">Transmembrane helix</keyword>
<keyword evidence="5 11" id="KW-0812">Transmembrane</keyword>
<protein>
    <recommendedName>
        <fullName evidence="11">Lipase chaperone</fullName>
    </recommendedName>
    <alternativeName>
        <fullName evidence="11">Lipase activator protein</fullName>
    </alternativeName>
    <alternativeName>
        <fullName evidence="11">Lipase foldase</fullName>
    </alternativeName>
    <alternativeName>
        <fullName evidence="11">Lipase helper protein</fullName>
    </alternativeName>
    <alternativeName>
        <fullName evidence="11">Lipase modulator</fullName>
    </alternativeName>
</protein>
<comment type="function">
    <text evidence="11">May be involved in the folding of the extracellular lipase during its passage through the periplasm.</text>
</comment>
<dbReference type="EMBL" id="MKCS01000004">
    <property type="protein sequence ID" value="OHX10416.1"/>
    <property type="molecule type" value="Genomic_DNA"/>
</dbReference>
<evidence type="ECO:0000256" key="3">
    <source>
        <dbReference type="ARBA" id="ARBA00022475"/>
    </source>
</evidence>
<dbReference type="InterPro" id="IPR004961">
    <property type="entry name" value="Lipase_chaperone"/>
</dbReference>
<evidence type="ECO:0000256" key="5">
    <source>
        <dbReference type="ARBA" id="ARBA00022692"/>
    </source>
</evidence>
<evidence type="ECO:0000256" key="10">
    <source>
        <dbReference type="ARBA" id="ARBA00023186"/>
    </source>
</evidence>
<dbReference type="Proteomes" id="UP000180088">
    <property type="component" value="Unassembled WGS sequence"/>
</dbReference>
<evidence type="ECO:0000256" key="9">
    <source>
        <dbReference type="ARBA" id="ARBA00023136"/>
    </source>
</evidence>
<evidence type="ECO:0000256" key="2">
    <source>
        <dbReference type="ARBA" id="ARBA00010358"/>
    </source>
</evidence>
<keyword evidence="8 11" id="KW-0443">Lipid metabolism</keyword>
<evidence type="ECO:0000256" key="11">
    <source>
        <dbReference type="HAMAP-Rule" id="MF_00790"/>
    </source>
</evidence>
<comment type="similarity">
    <text evidence="2 11">Belongs to the lipase chaperone family.</text>
</comment>
<dbReference type="Pfam" id="PF03280">
    <property type="entry name" value="Lipase_chap"/>
    <property type="match status" value="1"/>
</dbReference>
<dbReference type="SUPFAM" id="SSF158855">
    <property type="entry name" value="Lipase chaperone-like"/>
    <property type="match status" value="1"/>
</dbReference>
<keyword evidence="6 11" id="KW-0442">Lipid degradation</keyword>
<comment type="subcellular location">
    <subcellularLocation>
        <location evidence="1">Cell inner membrane</location>
        <topology evidence="1">Single-pass membrane protein</topology>
        <orientation evidence="1">Periplasmic side</orientation>
    </subcellularLocation>
</comment>
<name>A0A1S1WT60_9NEIS</name>
<dbReference type="RefSeq" id="WP_071117085.1">
    <property type="nucleotide sequence ID" value="NZ_MKCS01000004.1"/>
</dbReference>
<evidence type="ECO:0000313" key="13">
    <source>
        <dbReference type="EMBL" id="OHX10416.1"/>
    </source>
</evidence>
<organism evidence="13 14">
    <name type="scientific">Chromobacterium sphagni</name>
    <dbReference type="NCBI Taxonomy" id="1903179"/>
    <lineage>
        <taxon>Bacteria</taxon>
        <taxon>Pseudomonadati</taxon>
        <taxon>Pseudomonadota</taxon>
        <taxon>Betaproteobacteria</taxon>
        <taxon>Neisseriales</taxon>
        <taxon>Chromobacteriaceae</taxon>
        <taxon>Chromobacterium</taxon>
    </lineage>
</organism>
<dbReference type="GO" id="GO:0005886">
    <property type="term" value="C:plasma membrane"/>
    <property type="evidence" value="ECO:0007669"/>
    <property type="project" value="UniProtKB-SubCell"/>
</dbReference>